<reference evidence="3 4" key="1">
    <citation type="journal article" date="2020" name="ISME J.">
        <title>Uncovering the hidden diversity of litter-decomposition mechanisms in mushroom-forming fungi.</title>
        <authorList>
            <person name="Floudas D."/>
            <person name="Bentzer J."/>
            <person name="Ahren D."/>
            <person name="Johansson T."/>
            <person name="Persson P."/>
            <person name="Tunlid A."/>
        </authorList>
    </citation>
    <scope>NUCLEOTIDE SEQUENCE [LARGE SCALE GENOMIC DNA]</scope>
    <source>
        <strain evidence="3 4">CBS 101986</strain>
    </source>
</reference>
<feature type="region of interest" description="Disordered" evidence="1">
    <location>
        <begin position="1"/>
        <end position="27"/>
    </location>
</feature>
<feature type="region of interest" description="Disordered" evidence="1">
    <location>
        <begin position="183"/>
        <end position="219"/>
    </location>
</feature>
<dbReference type="EMBL" id="JAACJJ010000014">
    <property type="protein sequence ID" value="KAF5327613.1"/>
    <property type="molecule type" value="Genomic_DNA"/>
</dbReference>
<comment type="caution">
    <text evidence="3">The sequence shown here is derived from an EMBL/GenBank/DDBJ whole genome shotgun (WGS) entry which is preliminary data.</text>
</comment>
<gene>
    <name evidence="3" type="ORF">D9619_005035</name>
</gene>
<proteinExistence type="predicted"/>
<organism evidence="3 4">
    <name type="scientific">Psilocybe cf. subviscida</name>
    <dbReference type="NCBI Taxonomy" id="2480587"/>
    <lineage>
        <taxon>Eukaryota</taxon>
        <taxon>Fungi</taxon>
        <taxon>Dikarya</taxon>
        <taxon>Basidiomycota</taxon>
        <taxon>Agaricomycotina</taxon>
        <taxon>Agaricomycetes</taxon>
        <taxon>Agaricomycetidae</taxon>
        <taxon>Agaricales</taxon>
        <taxon>Agaricineae</taxon>
        <taxon>Strophariaceae</taxon>
        <taxon>Psilocybe</taxon>
    </lineage>
</organism>
<feature type="compositionally biased region" description="Acidic residues" evidence="1">
    <location>
        <begin position="1033"/>
        <end position="1048"/>
    </location>
</feature>
<protein>
    <recommendedName>
        <fullName evidence="2">DUF6589 domain-containing protein</fullName>
    </recommendedName>
</protein>
<feature type="compositionally biased region" description="Polar residues" evidence="1">
    <location>
        <begin position="1"/>
        <end position="13"/>
    </location>
</feature>
<feature type="region of interest" description="Disordered" evidence="1">
    <location>
        <begin position="157"/>
        <end position="176"/>
    </location>
</feature>
<sequence length="1048" mass="118322">MSAQSESGWQSTGGHYAHKARENVSGKENIPQTAFASISPQLAASPGYVYPMSPVNMPPPPTGPLSSPWGYPQLYQYQWPAPVTVQAPPLSGAEYDWGDNRLEDVDFESPRHRNLVERDKTRLDTSFTTPNRLASNQTPMVQPYIWPMFSGPYPSPLSPYNEREPSSPLVQPSSLMTRDDTIMQTPSRRPSFDQASLASSDSERFPTTPVSVDSLSGSPVISRQRGQKVAKITTGRDILNAIQQLKLTPVSFVTNILKVDSASHVYYRTKLGFYEKPQHFHDLLNTVATERNGRQMLRNWIKTDGMDILREVIHDEMETAKPHLKMRTSDISLEYVQSWNPHEIMDQVAHLTPTWCAILEAATTPLYGDDAPTRDRPRTRSIISAQVHHLRSQISAKVQVGLGLAAHAYGASRTLLDMLHSYGLSISFQSIRNTLEMLAQRTTDDATATANDAHGNTYDNFNAAGSIHIEQRHDAPSKVQSGTFTILYKIPGARLKDMRLQPIMECLKKASPLKMSDLRMSDTARKSYDQNSTITIARILLKHSSQAEVKTLERNPKLQHVPRRPPPEGHKTEFFPLRITTIEEASIAGNILVHNDTYTHLLGMTPERLSEYAIPCVNDQLTNSRIRGAQAMRRMDVNAWERREIFQLAFGTFHLVMNLIWGILHNHRGKAAHLGTLSYYFSIMHKVRLANERPDYYTLLHALQQILEGLIVDAWHIKLEERKLPPDFDSFFAKKPTPEEIIEMADEIRVTHTTIPPDDIDFPSSEPDPQAKDPKKKKRSETSASGDKTDTLYENTRLLIRDLLYVVELVMAMSSGDWGRIEDILPDIACIFRGVGSNNYSTEVLHFLFNMKEVWTPKFAEIMRNMMLVNISGLPGKWMAIDLNIEHQIRNLKALFMAKGLYASWDRASMISACIFYLYLLKQRLSKSVGLAYRGSSHTAPDMTSNVLAVSVKSQEHNFLVRMDINKRPKDNRPVAVTDALLSGYDKMESSSLASFNKKMLEMRDGILESDSLVEELDELPTAMFAPLMDPEALPEDGDDDEDFDTID</sequence>
<evidence type="ECO:0000259" key="2">
    <source>
        <dbReference type="Pfam" id="PF20231"/>
    </source>
</evidence>
<dbReference type="OrthoDB" id="3040861at2759"/>
<dbReference type="Pfam" id="PF20231">
    <property type="entry name" value="DUF6589"/>
    <property type="match status" value="1"/>
</dbReference>
<dbReference type="InterPro" id="IPR046496">
    <property type="entry name" value="DUF6589"/>
</dbReference>
<evidence type="ECO:0000313" key="4">
    <source>
        <dbReference type="Proteomes" id="UP000567179"/>
    </source>
</evidence>
<name>A0A8H5F8Z8_9AGAR</name>
<feature type="domain" description="DUF6589" evidence="2">
    <location>
        <begin position="508"/>
        <end position="938"/>
    </location>
</feature>
<dbReference type="AlphaFoldDB" id="A0A8H5F8Z8"/>
<feature type="region of interest" description="Disordered" evidence="1">
    <location>
        <begin position="754"/>
        <end position="788"/>
    </location>
</feature>
<dbReference type="Proteomes" id="UP000567179">
    <property type="component" value="Unassembled WGS sequence"/>
</dbReference>
<evidence type="ECO:0000313" key="3">
    <source>
        <dbReference type="EMBL" id="KAF5327613.1"/>
    </source>
</evidence>
<feature type="compositionally biased region" description="Polar residues" evidence="1">
    <location>
        <begin position="208"/>
        <end position="219"/>
    </location>
</feature>
<feature type="region of interest" description="Disordered" evidence="1">
    <location>
        <begin position="1029"/>
        <end position="1048"/>
    </location>
</feature>
<feature type="compositionally biased region" description="Polar residues" evidence="1">
    <location>
        <begin position="183"/>
        <end position="200"/>
    </location>
</feature>
<evidence type="ECO:0000256" key="1">
    <source>
        <dbReference type="SAM" id="MobiDB-lite"/>
    </source>
</evidence>
<keyword evidence="4" id="KW-1185">Reference proteome</keyword>
<accession>A0A8H5F8Z8</accession>